<sequence>MTDSKLIDFDWKFEFVVGSSAISVTKLPVVNILIHMSEEMSLKESYIAKTSSLNFEMNLSELSHFINTIEDILQ</sequence>
<proteinExistence type="predicted"/>
<name>A0A9P0GZ28_NEZVI</name>
<evidence type="ECO:0000313" key="3">
    <source>
        <dbReference type="Proteomes" id="UP001152798"/>
    </source>
</evidence>
<reference evidence="2" key="1">
    <citation type="submission" date="2022-01" db="EMBL/GenBank/DDBJ databases">
        <authorList>
            <person name="King R."/>
        </authorList>
    </citation>
    <scope>NUCLEOTIDE SEQUENCE</scope>
</reference>
<feature type="domain" description="COMM" evidence="1">
    <location>
        <begin position="5"/>
        <end position="74"/>
    </location>
</feature>
<dbReference type="InterPro" id="IPR017920">
    <property type="entry name" value="COMM"/>
</dbReference>
<dbReference type="AlphaFoldDB" id="A0A9P0GZ28"/>
<organism evidence="2 3">
    <name type="scientific">Nezara viridula</name>
    <name type="common">Southern green stink bug</name>
    <name type="synonym">Cimex viridulus</name>
    <dbReference type="NCBI Taxonomy" id="85310"/>
    <lineage>
        <taxon>Eukaryota</taxon>
        <taxon>Metazoa</taxon>
        <taxon>Ecdysozoa</taxon>
        <taxon>Arthropoda</taxon>
        <taxon>Hexapoda</taxon>
        <taxon>Insecta</taxon>
        <taxon>Pterygota</taxon>
        <taxon>Neoptera</taxon>
        <taxon>Paraneoptera</taxon>
        <taxon>Hemiptera</taxon>
        <taxon>Heteroptera</taxon>
        <taxon>Panheteroptera</taxon>
        <taxon>Pentatomomorpha</taxon>
        <taxon>Pentatomoidea</taxon>
        <taxon>Pentatomidae</taxon>
        <taxon>Pentatominae</taxon>
        <taxon>Nezara</taxon>
    </lineage>
</organism>
<accession>A0A9P0GZ28</accession>
<dbReference type="EMBL" id="OV725077">
    <property type="protein sequence ID" value="CAH1391498.1"/>
    <property type="molecule type" value="Genomic_DNA"/>
</dbReference>
<dbReference type="Proteomes" id="UP001152798">
    <property type="component" value="Chromosome 1"/>
</dbReference>
<evidence type="ECO:0000259" key="1">
    <source>
        <dbReference type="PROSITE" id="PS51269"/>
    </source>
</evidence>
<protein>
    <recommendedName>
        <fullName evidence="1">COMM domain-containing protein</fullName>
    </recommendedName>
</protein>
<dbReference type="OrthoDB" id="64318at2759"/>
<evidence type="ECO:0000313" key="2">
    <source>
        <dbReference type="EMBL" id="CAH1391498.1"/>
    </source>
</evidence>
<dbReference type="Pfam" id="PF07258">
    <property type="entry name" value="COMM_domain"/>
    <property type="match status" value="1"/>
</dbReference>
<dbReference type="PROSITE" id="PS51269">
    <property type="entry name" value="COMM"/>
    <property type="match status" value="1"/>
</dbReference>
<gene>
    <name evidence="2" type="ORF">NEZAVI_LOCUS2510</name>
</gene>
<keyword evidence="3" id="KW-1185">Reference proteome</keyword>